<protein>
    <submittedName>
        <fullName evidence="3">DUF364 domain-containing protein</fullName>
    </submittedName>
</protein>
<proteinExistence type="predicted"/>
<sequence>MAPSYQPGDILRETLYEIQNVLGDTLETLTIERTVIGLFFTGVKLNNGAGGLCFTPIKTIPEAVCCPSSARAMPSSGKLKGRKVIEFVQEMFNGNPLKRTMGIATMNALSALCWTQRPPETYGVKMGVDALDVVKIPDNAYVVVVGAIIPALRALKQRGKPFGVLESDPLTLKEDEMKYYVPQEMVHEKVPEADLLIITGTTLINDTLEGLLAMRKPGAHAIVVGPTASMLPDAFFRRDVTMLGGVTVTDADRVLDMIAEAGSGYHFFGQGAERVVIEAVR</sequence>
<dbReference type="EMBL" id="JAAYEE010000290">
    <property type="protein sequence ID" value="NLW36745.1"/>
    <property type="molecule type" value="Genomic_DNA"/>
</dbReference>
<accession>A0A971M6G7</accession>
<dbReference type="Gene3D" id="3.30.390.100">
    <property type="match status" value="1"/>
</dbReference>
<gene>
    <name evidence="3" type="ORF">GXY80_14910</name>
</gene>
<organism evidence="3 4">
    <name type="scientific">Syntrophorhabdus aromaticivorans</name>
    <dbReference type="NCBI Taxonomy" id="328301"/>
    <lineage>
        <taxon>Bacteria</taxon>
        <taxon>Pseudomonadati</taxon>
        <taxon>Thermodesulfobacteriota</taxon>
        <taxon>Syntrophorhabdia</taxon>
        <taxon>Syntrophorhabdales</taxon>
        <taxon>Syntrophorhabdaceae</taxon>
        <taxon>Syntrophorhabdus</taxon>
    </lineage>
</organism>
<dbReference type="Gene3D" id="3.40.50.11590">
    <property type="match status" value="1"/>
</dbReference>
<reference evidence="3" key="2">
    <citation type="submission" date="2020-01" db="EMBL/GenBank/DDBJ databases">
        <authorList>
            <person name="Campanaro S."/>
        </authorList>
    </citation>
    <scope>NUCLEOTIDE SEQUENCE</scope>
    <source>
        <strain evidence="3">AS06rmzACSIP_7</strain>
    </source>
</reference>
<evidence type="ECO:0000259" key="1">
    <source>
        <dbReference type="Pfam" id="PF04016"/>
    </source>
</evidence>
<evidence type="ECO:0000313" key="4">
    <source>
        <dbReference type="Proteomes" id="UP000777265"/>
    </source>
</evidence>
<evidence type="ECO:0000259" key="2">
    <source>
        <dbReference type="Pfam" id="PF13938"/>
    </source>
</evidence>
<dbReference type="Pfam" id="PF13938">
    <property type="entry name" value="DUF4213"/>
    <property type="match status" value="1"/>
</dbReference>
<dbReference type="Proteomes" id="UP000777265">
    <property type="component" value="Unassembled WGS sequence"/>
</dbReference>
<dbReference type="AlphaFoldDB" id="A0A971M6G7"/>
<dbReference type="InterPro" id="IPR025251">
    <property type="entry name" value="DUF4213"/>
</dbReference>
<name>A0A971M6G7_9BACT</name>
<reference evidence="3" key="1">
    <citation type="journal article" date="2020" name="Biotechnol. Biofuels">
        <title>New insights from the biogas microbiome by comprehensive genome-resolved metagenomics of nearly 1600 species originating from multiple anaerobic digesters.</title>
        <authorList>
            <person name="Campanaro S."/>
            <person name="Treu L."/>
            <person name="Rodriguez-R L.M."/>
            <person name="Kovalovszki A."/>
            <person name="Ziels R.M."/>
            <person name="Maus I."/>
            <person name="Zhu X."/>
            <person name="Kougias P.G."/>
            <person name="Basile A."/>
            <person name="Luo G."/>
            <person name="Schluter A."/>
            <person name="Konstantinidis K.T."/>
            <person name="Angelidaki I."/>
        </authorList>
    </citation>
    <scope>NUCLEOTIDE SEQUENCE</scope>
    <source>
        <strain evidence="3">AS06rmzACSIP_7</strain>
    </source>
</reference>
<evidence type="ECO:0000313" key="3">
    <source>
        <dbReference type="EMBL" id="NLW36745.1"/>
    </source>
</evidence>
<comment type="caution">
    <text evidence="3">The sequence shown here is derived from an EMBL/GenBank/DDBJ whole genome shotgun (WGS) entry which is preliminary data.</text>
</comment>
<feature type="domain" description="Putative heavy-metal chelation" evidence="1">
    <location>
        <begin position="129"/>
        <end position="276"/>
    </location>
</feature>
<feature type="domain" description="DUF4213" evidence="2">
    <location>
        <begin position="21"/>
        <end position="110"/>
    </location>
</feature>
<dbReference type="SUPFAM" id="SSF159713">
    <property type="entry name" value="Dhaf3308-like"/>
    <property type="match status" value="1"/>
</dbReference>
<dbReference type="Pfam" id="PF04016">
    <property type="entry name" value="DUF364"/>
    <property type="match status" value="1"/>
</dbReference>
<dbReference type="InterPro" id="IPR007161">
    <property type="entry name" value="DUF364"/>
</dbReference>